<keyword evidence="2" id="KW-0336">GPI-anchor</keyword>
<dbReference type="OrthoDB" id="6582325at2759"/>
<keyword evidence="3 9" id="KW-0812">Transmembrane</keyword>
<evidence type="ECO:0000256" key="8">
    <source>
        <dbReference type="ARBA" id="ARBA00023288"/>
    </source>
</evidence>
<keyword evidence="8" id="KW-0449">Lipoprotein</keyword>
<organism evidence="11 13">
    <name type="scientific">Dinoponera quadriceps</name>
    <name type="common">South American ant</name>
    <dbReference type="NCBI Taxonomy" id="609295"/>
    <lineage>
        <taxon>Eukaryota</taxon>
        <taxon>Metazoa</taxon>
        <taxon>Ecdysozoa</taxon>
        <taxon>Arthropoda</taxon>
        <taxon>Hexapoda</taxon>
        <taxon>Insecta</taxon>
        <taxon>Pterygota</taxon>
        <taxon>Neoptera</taxon>
        <taxon>Endopterygota</taxon>
        <taxon>Hymenoptera</taxon>
        <taxon>Apocrita</taxon>
        <taxon>Aculeata</taxon>
        <taxon>Formicoidea</taxon>
        <taxon>Formicidae</taxon>
        <taxon>Ponerinae</taxon>
        <taxon>Ponerini</taxon>
        <taxon>Dinoponera</taxon>
    </lineage>
</organism>
<evidence type="ECO:0000256" key="6">
    <source>
        <dbReference type="ARBA" id="ARBA00023136"/>
    </source>
</evidence>
<comment type="subcellular location">
    <subcellularLocation>
        <location evidence="1">Membrane</location>
        <topology evidence="1">Lipid-anchor</topology>
        <topology evidence="1">GPI-anchor</topology>
    </subcellularLocation>
</comment>
<accession>A0A6P3WPW8</accession>
<dbReference type="Pfam" id="PF17064">
    <property type="entry name" value="QVR"/>
    <property type="match status" value="1"/>
</dbReference>
<keyword evidence="4 10" id="KW-0732">Signal</keyword>
<evidence type="ECO:0000256" key="5">
    <source>
        <dbReference type="ARBA" id="ARBA00022989"/>
    </source>
</evidence>
<feature type="transmembrane region" description="Helical" evidence="9">
    <location>
        <begin position="160"/>
        <end position="180"/>
    </location>
</feature>
<name>A0A6P3WPW8_DINQU</name>
<dbReference type="KEGG" id="dqu:106740859"/>
<feature type="chain" id="PRO_5044646671" evidence="10">
    <location>
        <begin position="21"/>
        <end position="181"/>
    </location>
</feature>
<evidence type="ECO:0000256" key="9">
    <source>
        <dbReference type="SAM" id="Phobius"/>
    </source>
</evidence>
<keyword evidence="11" id="KW-1185">Reference proteome</keyword>
<evidence type="ECO:0000256" key="10">
    <source>
        <dbReference type="SAM" id="SignalP"/>
    </source>
</evidence>
<dbReference type="PANTHER" id="PTHR33562">
    <property type="entry name" value="ATILLA, ISOFORM B-RELATED-RELATED"/>
    <property type="match status" value="1"/>
</dbReference>
<keyword evidence="7" id="KW-0325">Glycoprotein</keyword>
<dbReference type="InterPro" id="IPR031424">
    <property type="entry name" value="QVR-like"/>
</dbReference>
<dbReference type="RefSeq" id="XP_014467804.1">
    <property type="nucleotide sequence ID" value="XM_014612318.1"/>
</dbReference>
<reference evidence="12 13" key="1">
    <citation type="submission" date="2025-04" db="UniProtKB">
        <authorList>
            <consortium name="RefSeq"/>
        </authorList>
    </citation>
    <scope>IDENTIFICATION</scope>
</reference>
<evidence type="ECO:0000256" key="1">
    <source>
        <dbReference type="ARBA" id="ARBA00004589"/>
    </source>
</evidence>
<dbReference type="Proteomes" id="UP000515204">
    <property type="component" value="Unplaced"/>
</dbReference>
<dbReference type="GO" id="GO:0030431">
    <property type="term" value="P:sleep"/>
    <property type="evidence" value="ECO:0007669"/>
    <property type="project" value="InterPro"/>
</dbReference>
<dbReference type="GO" id="GO:0032222">
    <property type="term" value="P:regulation of synaptic transmission, cholinergic"/>
    <property type="evidence" value="ECO:0007669"/>
    <property type="project" value="InterPro"/>
</dbReference>
<proteinExistence type="predicted"/>
<protein>
    <submittedName>
        <fullName evidence="12 13">Uncharacterized protein LOC106740859 isoform X1</fullName>
    </submittedName>
</protein>
<feature type="signal peptide" evidence="10">
    <location>
        <begin position="1"/>
        <end position="20"/>
    </location>
</feature>
<keyword evidence="6 9" id="KW-0472">Membrane</keyword>
<sequence length="181" mass="20709">MHRRIAISFVALAFVTAAQSDNLKCYMCTSLSDKGCGSELTTDLQPNLQPEECTGTKMREWQLKIKQHKILNLTTWFFDMDEGLQDYRNFPNMNMACSKMTLHILKQDVTIRTCQTAKTESIDPCKTIEGKLENNQHIEMNKCDLCLTDACNNATFISPYILYILLSFLGSFVHVAFYRLA</sequence>
<evidence type="ECO:0000313" key="13">
    <source>
        <dbReference type="RefSeq" id="XP_014467804.1"/>
    </source>
</evidence>
<evidence type="ECO:0000256" key="2">
    <source>
        <dbReference type="ARBA" id="ARBA00022622"/>
    </source>
</evidence>
<dbReference type="InterPro" id="IPR050975">
    <property type="entry name" value="Sleep_regulator"/>
</dbReference>
<evidence type="ECO:0000256" key="7">
    <source>
        <dbReference type="ARBA" id="ARBA00023180"/>
    </source>
</evidence>
<dbReference type="RefSeq" id="XP_014467797.1">
    <property type="nucleotide sequence ID" value="XM_014612311.1"/>
</dbReference>
<dbReference type="AlphaFoldDB" id="A0A6P3WPW8"/>
<keyword evidence="5 9" id="KW-1133">Transmembrane helix</keyword>
<dbReference type="GeneID" id="106740859"/>
<evidence type="ECO:0000313" key="12">
    <source>
        <dbReference type="RefSeq" id="XP_014467797.1"/>
    </source>
</evidence>
<gene>
    <name evidence="12 13" type="primary">LOC106740859</name>
</gene>
<evidence type="ECO:0000313" key="11">
    <source>
        <dbReference type="Proteomes" id="UP000515204"/>
    </source>
</evidence>
<dbReference type="GO" id="GO:0098552">
    <property type="term" value="C:side of membrane"/>
    <property type="evidence" value="ECO:0007669"/>
    <property type="project" value="UniProtKB-KW"/>
</dbReference>
<evidence type="ECO:0000256" key="3">
    <source>
        <dbReference type="ARBA" id="ARBA00022692"/>
    </source>
</evidence>
<evidence type="ECO:0000256" key="4">
    <source>
        <dbReference type="ARBA" id="ARBA00022729"/>
    </source>
</evidence>